<name>A0A511T188_MYXFU</name>
<dbReference type="EMBL" id="FOIB01000001">
    <property type="protein sequence ID" value="SES75384.1"/>
    <property type="molecule type" value="Genomic_DNA"/>
</dbReference>
<proteinExistence type="predicted"/>
<accession>A0A511T188</accession>
<evidence type="ECO:0000256" key="1">
    <source>
        <dbReference type="SAM" id="MobiDB-lite"/>
    </source>
</evidence>
<dbReference type="RefSeq" id="WP_046710402.1">
    <property type="nucleotide sequence ID" value="NZ_BJXR01000026.1"/>
</dbReference>
<dbReference type="AlphaFoldDB" id="A0A511T188"/>
<evidence type="ECO:0000313" key="2">
    <source>
        <dbReference type="EMBL" id="GEN07914.1"/>
    </source>
</evidence>
<protein>
    <recommendedName>
        <fullName evidence="6">Lipoprotein</fullName>
    </recommendedName>
</protein>
<keyword evidence="4" id="KW-1185">Reference proteome</keyword>
<evidence type="ECO:0000313" key="4">
    <source>
        <dbReference type="Proteomes" id="UP000183760"/>
    </source>
</evidence>
<evidence type="ECO:0000313" key="3">
    <source>
        <dbReference type="EMBL" id="SES75384.1"/>
    </source>
</evidence>
<evidence type="ECO:0000313" key="5">
    <source>
        <dbReference type="Proteomes" id="UP000321514"/>
    </source>
</evidence>
<dbReference type="EMBL" id="BJXR01000026">
    <property type="protein sequence ID" value="GEN07914.1"/>
    <property type="molecule type" value="Genomic_DNA"/>
</dbReference>
<gene>
    <name evidence="2" type="ORF">MFU01_29510</name>
    <name evidence="3" type="ORF">SAMN05443572_10159</name>
</gene>
<dbReference type="PROSITE" id="PS51257">
    <property type="entry name" value="PROKAR_LIPOPROTEIN"/>
    <property type="match status" value="1"/>
</dbReference>
<sequence>MRRTISSIAIITGLLLAGCNHVNGIQVNGGNRTAAQRAKPFKLPDPNPSDEPVYGPAPSSSGSDAKADSSDAS</sequence>
<evidence type="ECO:0008006" key="6">
    <source>
        <dbReference type="Google" id="ProtNLM"/>
    </source>
</evidence>
<feature type="region of interest" description="Disordered" evidence="1">
    <location>
        <begin position="31"/>
        <end position="73"/>
    </location>
</feature>
<dbReference type="Proteomes" id="UP000321514">
    <property type="component" value="Unassembled WGS sequence"/>
</dbReference>
<dbReference type="STRING" id="1334629.MFUL124B02_01190"/>
<reference evidence="3 4" key="1">
    <citation type="submission" date="2016-10" db="EMBL/GenBank/DDBJ databases">
        <authorList>
            <person name="Varghese N."/>
            <person name="Submissions S."/>
        </authorList>
    </citation>
    <scope>NUCLEOTIDE SEQUENCE [LARGE SCALE GENOMIC DNA]</scope>
    <source>
        <strain evidence="3 4">DSM 16525</strain>
    </source>
</reference>
<reference evidence="2 5" key="2">
    <citation type="submission" date="2019-07" db="EMBL/GenBank/DDBJ databases">
        <title>Whole genome shotgun sequence of Myxococcus fulvus NBRC 100333.</title>
        <authorList>
            <person name="Hosoyama A."/>
            <person name="Uohara A."/>
            <person name="Ohji S."/>
            <person name="Ichikawa N."/>
        </authorList>
    </citation>
    <scope>NUCLEOTIDE SEQUENCE [LARGE SCALE GENOMIC DNA]</scope>
    <source>
        <strain evidence="2 5">NBRC 100333</strain>
    </source>
</reference>
<dbReference type="Proteomes" id="UP000183760">
    <property type="component" value="Unassembled WGS sequence"/>
</dbReference>
<organism evidence="2 5">
    <name type="scientific">Myxococcus fulvus</name>
    <dbReference type="NCBI Taxonomy" id="33"/>
    <lineage>
        <taxon>Bacteria</taxon>
        <taxon>Pseudomonadati</taxon>
        <taxon>Myxococcota</taxon>
        <taxon>Myxococcia</taxon>
        <taxon>Myxococcales</taxon>
        <taxon>Cystobacterineae</taxon>
        <taxon>Myxococcaceae</taxon>
        <taxon>Myxococcus</taxon>
    </lineage>
</organism>
<comment type="caution">
    <text evidence="2">The sequence shown here is derived from an EMBL/GenBank/DDBJ whole genome shotgun (WGS) entry which is preliminary data.</text>
</comment>